<dbReference type="RefSeq" id="WP_277899698.1">
    <property type="nucleotide sequence ID" value="NZ_JAPMUA010000003.1"/>
</dbReference>
<gene>
    <name evidence="2" type="ORF">OSR52_11010</name>
</gene>
<organism evidence="2 3">
    <name type="scientific">Galbibacter pacificus</name>
    <dbReference type="NCBI Taxonomy" id="2996052"/>
    <lineage>
        <taxon>Bacteria</taxon>
        <taxon>Pseudomonadati</taxon>
        <taxon>Bacteroidota</taxon>
        <taxon>Flavobacteriia</taxon>
        <taxon>Flavobacteriales</taxon>
        <taxon>Flavobacteriaceae</taxon>
        <taxon>Galbibacter</taxon>
    </lineage>
</organism>
<dbReference type="Gene3D" id="1.10.260.40">
    <property type="entry name" value="lambda repressor-like DNA-binding domains"/>
    <property type="match status" value="1"/>
</dbReference>
<dbReference type="CDD" id="cd00093">
    <property type="entry name" value="HTH_XRE"/>
    <property type="match status" value="1"/>
</dbReference>
<dbReference type="SUPFAM" id="SSF47413">
    <property type="entry name" value="lambda repressor-like DNA-binding domains"/>
    <property type="match status" value="1"/>
</dbReference>
<dbReference type="Pfam" id="PF13274">
    <property type="entry name" value="SocA_Panacea"/>
    <property type="match status" value="1"/>
</dbReference>
<dbReference type="Proteomes" id="UP001153642">
    <property type="component" value="Unassembled WGS sequence"/>
</dbReference>
<feature type="domain" description="HTH cro/C1-type" evidence="1">
    <location>
        <begin position="71"/>
        <end position="117"/>
    </location>
</feature>
<evidence type="ECO:0000313" key="3">
    <source>
        <dbReference type="Proteomes" id="UP001153642"/>
    </source>
</evidence>
<dbReference type="InterPro" id="IPR022452">
    <property type="entry name" value="MqsA"/>
</dbReference>
<comment type="caution">
    <text evidence="2">The sequence shown here is derived from an EMBL/GenBank/DDBJ whole genome shotgun (WGS) entry which is preliminary data.</text>
</comment>
<name>A0ABT6FTG7_9FLAO</name>
<dbReference type="EMBL" id="JAPMUA010000003">
    <property type="protein sequence ID" value="MDG3586402.1"/>
    <property type="molecule type" value="Genomic_DNA"/>
</dbReference>
<dbReference type="NCBIfam" id="TIGR03830">
    <property type="entry name" value="CxxCG_CxxCG_HTH"/>
    <property type="match status" value="1"/>
</dbReference>
<evidence type="ECO:0000259" key="1">
    <source>
        <dbReference type="PROSITE" id="PS50943"/>
    </source>
</evidence>
<dbReference type="InterPro" id="IPR032758">
    <property type="entry name" value="MqsA/HigA-2"/>
</dbReference>
<dbReference type="Pfam" id="PF15731">
    <property type="entry name" value="MqsA_antitoxin"/>
    <property type="match status" value="1"/>
</dbReference>
<dbReference type="InterPro" id="IPR025272">
    <property type="entry name" value="SocA_Panacea"/>
</dbReference>
<keyword evidence="3" id="KW-1185">Reference proteome</keyword>
<proteinExistence type="predicted"/>
<dbReference type="InterPro" id="IPR001387">
    <property type="entry name" value="Cro/C1-type_HTH"/>
</dbReference>
<evidence type="ECO:0000313" key="2">
    <source>
        <dbReference type="EMBL" id="MDG3586402.1"/>
    </source>
</evidence>
<sequence length="333" mass="39424">MKSPITGKEMSIEVRNMELTFRKESFPVSYPSFYCQDSNQYFTSTEFDTIKMKQVYNQYRDKYNLPFPEEIKEIRSKYKLSASKMAEILGFGINSYRNYENGEVPNQSNANLIQLANDPVKFRSLVEMSNTYESGSKEQKELLNRIDHLIQKKRNKRFALIFEDYLLGDKLPDNHTGYLRPSIKKLTEMVVFFAETMNPFVTQLNKLLFYADFLHYKQEAVSMSGTRYRAINMGPVPNNYNSIYDFMNTKNAIDIIEREYDWGYSKEFKAKKDFEENLFSDLELEILNKVKNRFEKMSTTEIVNFSHLEDAWIENYENGKSLIDYKYAFNLKI</sequence>
<dbReference type="PROSITE" id="PS50943">
    <property type="entry name" value="HTH_CROC1"/>
    <property type="match status" value="1"/>
</dbReference>
<accession>A0ABT6FTG7</accession>
<protein>
    <submittedName>
        <fullName evidence="2">DUF4065 domain-containing protein</fullName>
    </submittedName>
</protein>
<reference evidence="2" key="1">
    <citation type="submission" date="2022-11" db="EMBL/GenBank/DDBJ databases">
        <title>High-quality draft genome sequence of Galbibacter sp. strain CMA-7.</title>
        <authorList>
            <person name="Wei L."/>
            <person name="Dong C."/>
            <person name="Shao Z."/>
        </authorList>
    </citation>
    <scope>NUCLEOTIDE SEQUENCE</scope>
    <source>
        <strain evidence="2">CMA-7</strain>
    </source>
</reference>
<dbReference type="InterPro" id="IPR010982">
    <property type="entry name" value="Lambda_DNA-bd_dom_sf"/>
</dbReference>